<dbReference type="GeneID" id="69038446"/>
<dbReference type="EMBL" id="GG663369">
    <property type="protein sequence ID" value="EEH06114.1"/>
    <property type="molecule type" value="Genomic_DNA"/>
</dbReference>
<evidence type="ECO:0000313" key="3">
    <source>
        <dbReference type="Proteomes" id="UP000001631"/>
    </source>
</evidence>
<dbReference type="Proteomes" id="UP000001631">
    <property type="component" value="Unassembled WGS sequence"/>
</dbReference>
<name>C0NR00_AJECG</name>
<organism evidence="2 3">
    <name type="scientific">Ajellomyces capsulatus (strain G186AR / H82 / ATCC MYA-2454 / RMSCC 2432)</name>
    <name type="common">Darling's disease fungus</name>
    <name type="synonym">Histoplasma capsulatum</name>
    <dbReference type="NCBI Taxonomy" id="447093"/>
    <lineage>
        <taxon>Eukaryota</taxon>
        <taxon>Fungi</taxon>
        <taxon>Dikarya</taxon>
        <taxon>Ascomycota</taxon>
        <taxon>Pezizomycotina</taxon>
        <taxon>Eurotiomycetes</taxon>
        <taxon>Eurotiomycetidae</taxon>
        <taxon>Onygenales</taxon>
        <taxon>Ajellomycetaceae</taxon>
        <taxon>Histoplasma</taxon>
    </lineage>
</organism>
<evidence type="ECO:0000313" key="2">
    <source>
        <dbReference type="EMBL" id="EEH06114.1"/>
    </source>
</evidence>
<evidence type="ECO:0000256" key="1">
    <source>
        <dbReference type="SAM" id="MobiDB-lite"/>
    </source>
</evidence>
<dbReference type="HOGENOM" id="CLU_2120399_0_0_1"/>
<feature type="region of interest" description="Disordered" evidence="1">
    <location>
        <begin position="86"/>
        <end position="114"/>
    </location>
</feature>
<dbReference type="RefSeq" id="XP_045286595.1">
    <property type="nucleotide sequence ID" value="XM_045432479.1"/>
</dbReference>
<gene>
    <name evidence="2" type="ORF">HCBG_05430</name>
</gene>
<feature type="compositionally biased region" description="Basic and acidic residues" evidence="1">
    <location>
        <begin position="91"/>
        <end position="114"/>
    </location>
</feature>
<protein>
    <submittedName>
        <fullName evidence="2">Uncharacterized protein</fullName>
    </submittedName>
</protein>
<keyword evidence="3" id="KW-1185">Reference proteome</keyword>
<reference evidence="2" key="1">
    <citation type="submission" date="2009-02" db="EMBL/GenBank/DDBJ databases">
        <title>The Genome Sequence of Ajellomyces capsulatus strain G186AR.</title>
        <authorList>
            <consortium name="The Broad Institute Genome Sequencing Platform"/>
            <person name="Champion M."/>
            <person name="Cuomo C."/>
            <person name="Ma L.-J."/>
            <person name="Henn M.R."/>
            <person name="Sil A."/>
            <person name="Goldman B."/>
            <person name="Young S.K."/>
            <person name="Kodira C.D."/>
            <person name="Zeng Q."/>
            <person name="Koehrsen M."/>
            <person name="Alvarado L."/>
            <person name="Berlin A."/>
            <person name="Borenstein D."/>
            <person name="Chen Z."/>
            <person name="Engels R."/>
            <person name="Freedman E."/>
            <person name="Gellesch M."/>
            <person name="Goldberg J."/>
            <person name="Griggs A."/>
            <person name="Gujja S."/>
            <person name="Heiman D."/>
            <person name="Hepburn T."/>
            <person name="Howarth C."/>
            <person name="Jen D."/>
            <person name="Larson L."/>
            <person name="Lewis B."/>
            <person name="Mehta T."/>
            <person name="Park D."/>
            <person name="Pearson M."/>
            <person name="Roberts A."/>
            <person name="Saif S."/>
            <person name="Shea T."/>
            <person name="Shenoy N."/>
            <person name="Sisk P."/>
            <person name="Stolte C."/>
            <person name="Sykes S."/>
            <person name="Walk T."/>
            <person name="White J."/>
            <person name="Yandava C."/>
            <person name="Klein B."/>
            <person name="McEwen J.G."/>
            <person name="Puccia R."/>
            <person name="Goldman G.H."/>
            <person name="Felipe M.S."/>
            <person name="Nino-Vega G."/>
            <person name="San-Blas G."/>
            <person name="Taylor J."/>
            <person name="Mendoza L."/>
            <person name="Galagan J."/>
            <person name="Nusbaum C."/>
            <person name="Birren B."/>
        </authorList>
    </citation>
    <scope>NUCLEOTIDE SEQUENCE</scope>
    <source>
        <strain evidence="2">G186AR</strain>
    </source>
</reference>
<sequence>MDTSRCAGDASAMRSLQTTASPKASAHNKVEQATAKLPSPVGYVWKGGQSGGLRPIWETVGGGNIYTGRSACPRCPAIFNRAMAAQRRKKQTETDREQPERTGEWKISDHLQLL</sequence>
<proteinExistence type="predicted"/>
<dbReference type="InParanoid" id="C0NR00"/>
<accession>C0NR00</accession>
<feature type="region of interest" description="Disordered" evidence="1">
    <location>
        <begin position="1"/>
        <end position="33"/>
    </location>
</feature>
<dbReference type="AlphaFoldDB" id="C0NR00"/>